<dbReference type="Proteomes" id="UP001303046">
    <property type="component" value="Unassembled WGS sequence"/>
</dbReference>
<organism evidence="1 2">
    <name type="scientific">Necator americanus</name>
    <name type="common">Human hookworm</name>
    <dbReference type="NCBI Taxonomy" id="51031"/>
    <lineage>
        <taxon>Eukaryota</taxon>
        <taxon>Metazoa</taxon>
        <taxon>Ecdysozoa</taxon>
        <taxon>Nematoda</taxon>
        <taxon>Chromadorea</taxon>
        <taxon>Rhabditida</taxon>
        <taxon>Rhabditina</taxon>
        <taxon>Rhabditomorpha</taxon>
        <taxon>Strongyloidea</taxon>
        <taxon>Ancylostomatidae</taxon>
        <taxon>Bunostominae</taxon>
        <taxon>Necator</taxon>
    </lineage>
</organism>
<name>A0ABR1DGF2_NECAM</name>
<sequence length="81" mass="9576">MYANQYTYSMPYSYTQSPYYASPYDDYYGYPYPPPAAPLPYYQQPYYRDDRNDIMNTCCMTCLATMFMCCCLQNLGGCREC</sequence>
<comment type="caution">
    <text evidence="1">The sequence shown here is derived from an EMBL/GenBank/DDBJ whole genome shotgun (WGS) entry which is preliminary data.</text>
</comment>
<evidence type="ECO:0000313" key="1">
    <source>
        <dbReference type="EMBL" id="KAK6749557.1"/>
    </source>
</evidence>
<protein>
    <recommendedName>
        <fullName evidence="3">Cysteine-rich transmembrane CYSTM domain-containing protein</fullName>
    </recommendedName>
</protein>
<accession>A0ABR1DGF2</accession>
<gene>
    <name evidence="1" type="primary">Necator_chrIV.g15193</name>
    <name evidence="1" type="ORF">RB195_001898</name>
</gene>
<proteinExistence type="predicted"/>
<dbReference type="EMBL" id="JAVFWL010000004">
    <property type="protein sequence ID" value="KAK6749557.1"/>
    <property type="molecule type" value="Genomic_DNA"/>
</dbReference>
<reference evidence="1 2" key="1">
    <citation type="submission" date="2023-08" db="EMBL/GenBank/DDBJ databases">
        <title>A Necator americanus chromosomal reference genome.</title>
        <authorList>
            <person name="Ilik V."/>
            <person name="Petrzelkova K.J."/>
            <person name="Pardy F."/>
            <person name="Fuh T."/>
            <person name="Niatou-Singa F.S."/>
            <person name="Gouil Q."/>
            <person name="Baker L."/>
            <person name="Ritchie M.E."/>
            <person name="Jex A.R."/>
            <person name="Gazzola D."/>
            <person name="Li H."/>
            <person name="Toshio Fujiwara R."/>
            <person name="Zhan B."/>
            <person name="Aroian R.V."/>
            <person name="Pafco B."/>
            <person name="Schwarz E.M."/>
        </authorList>
    </citation>
    <scope>NUCLEOTIDE SEQUENCE [LARGE SCALE GENOMIC DNA]</scope>
    <source>
        <strain evidence="1 2">Aroian</strain>
        <tissue evidence="1">Whole animal</tissue>
    </source>
</reference>
<keyword evidence="2" id="KW-1185">Reference proteome</keyword>
<evidence type="ECO:0008006" key="3">
    <source>
        <dbReference type="Google" id="ProtNLM"/>
    </source>
</evidence>
<evidence type="ECO:0000313" key="2">
    <source>
        <dbReference type="Proteomes" id="UP001303046"/>
    </source>
</evidence>